<keyword evidence="2" id="KW-0378">Hydrolase</keyword>
<dbReference type="OrthoDB" id="9816564at2"/>
<proteinExistence type="predicted"/>
<dbReference type="Proteomes" id="UP000305887">
    <property type="component" value="Unassembled WGS sequence"/>
</dbReference>
<dbReference type="SUPFAM" id="SSF51445">
    <property type="entry name" value="(Trans)glycosidases"/>
    <property type="match status" value="1"/>
</dbReference>
<gene>
    <name evidence="2" type="ORF">FHG66_07775</name>
</gene>
<dbReference type="InterPro" id="IPR017853">
    <property type="entry name" value="GH"/>
</dbReference>
<comment type="caution">
    <text evidence="2">The sequence shown here is derived from an EMBL/GenBank/DDBJ whole genome shotgun (WGS) entry which is preliminary data.</text>
</comment>
<organism evidence="2 3">
    <name type="scientific">Rubellimicrobium rubrum</name>
    <dbReference type="NCBI Taxonomy" id="2585369"/>
    <lineage>
        <taxon>Bacteria</taxon>
        <taxon>Pseudomonadati</taxon>
        <taxon>Pseudomonadota</taxon>
        <taxon>Alphaproteobacteria</taxon>
        <taxon>Rhodobacterales</taxon>
        <taxon>Roseobacteraceae</taxon>
        <taxon>Rubellimicrobium</taxon>
    </lineage>
</organism>
<evidence type="ECO:0000313" key="3">
    <source>
        <dbReference type="Proteomes" id="UP000305887"/>
    </source>
</evidence>
<name>A0A5C4N302_9RHOB</name>
<dbReference type="GO" id="GO:0005975">
    <property type="term" value="P:carbohydrate metabolic process"/>
    <property type="evidence" value="ECO:0007669"/>
    <property type="project" value="InterPro"/>
</dbReference>
<evidence type="ECO:0000256" key="1">
    <source>
        <dbReference type="SAM" id="MobiDB-lite"/>
    </source>
</evidence>
<keyword evidence="3" id="KW-1185">Reference proteome</keyword>
<feature type="region of interest" description="Disordered" evidence="1">
    <location>
        <begin position="94"/>
        <end position="140"/>
    </location>
</feature>
<accession>A0A5C4N302</accession>
<dbReference type="PANTHER" id="PTHR12631">
    <property type="entry name" value="ALPHA-L-IDURONIDASE"/>
    <property type="match status" value="1"/>
</dbReference>
<sequence>MAVPWPRLPRSGAGTARRLEDPWRWSSLLQLLWPREQSMTVRRKSQSGPVKSATDVPFFRSSSRWPKGRIRLSPENHEADGGTGAWVTYVHPGDGGERRSSRRHIGATGVQPARPAVPHVRQPASQPFTSGERHPASSSATIVGKNMKRTLSGTLAVSRRHSDTAGSWASADQAGASAGVSPALPRLHYLTGFEGTQMFGHGTDVLDTTEHSVRYKDDLRLLANDGITTFRCCIPWHKIERVRGVYDWAWTDRYLGHVRRLGLKPIADPLHHTSFPQWLEHGFANPEFPIAYQDFIRAFARRYPWVTDYTIINEPLATAILSGFMGEWYPHWRDRAGIVPIILGKAKAISLVTPMLERMIPDLRVVHVDTCERHVALDPQSQYHTDFGNDLRFVVLDLILGRVDEGHPLWATLREHGLTEADAAWFREFPARVDVLGLDYYAHSELGWTVEGQSDDFLPWGFRKVALEYADRYPQFSLMLTETNVRGRIEDRISWLKYMVAECEALVPDLAARGRTFDGFCWYPYLDSTDWCSLCRQPNRRIDPQGVYYLSSDFNRQHSELSDLYARLARGEIGSEDLPAYHFEEPVLEGRRVRKYLPHMTEWDWKDGTPSL</sequence>
<protein>
    <submittedName>
        <fullName evidence="2">Glycosyl hydrolase family protein</fullName>
    </submittedName>
</protein>
<dbReference type="InterPro" id="IPR051923">
    <property type="entry name" value="Glycosyl_Hydrolase_39"/>
</dbReference>
<dbReference type="GO" id="GO:0004553">
    <property type="term" value="F:hydrolase activity, hydrolyzing O-glycosyl compounds"/>
    <property type="evidence" value="ECO:0007669"/>
    <property type="project" value="InterPro"/>
</dbReference>
<dbReference type="EMBL" id="VDFU01000006">
    <property type="protein sequence ID" value="TNC50858.1"/>
    <property type="molecule type" value="Genomic_DNA"/>
</dbReference>
<dbReference type="Gene3D" id="3.20.20.80">
    <property type="entry name" value="Glycosidases"/>
    <property type="match status" value="1"/>
</dbReference>
<evidence type="ECO:0000313" key="2">
    <source>
        <dbReference type="EMBL" id="TNC50858.1"/>
    </source>
</evidence>
<dbReference type="AlphaFoldDB" id="A0A5C4N302"/>
<reference evidence="2 3" key="1">
    <citation type="submission" date="2019-06" db="EMBL/GenBank/DDBJ databases">
        <title>YIM 131921 draft genome.</title>
        <authorList>
            <person name="Jiang L."/>
        </authorList>
    </citation>
    <scope>NUCLEOTIDE SEQUENCE [LARGE SCALE GENOMIC DNA]</scope>
    <source>
        <strain evidence="2 3">YIM 131921</strain>
    </source>
</reference>
<dbReference type="PANTHER" id="PTHR12631:SF10">
    <property type="entry name" value="BETA-XYLOSIDASE-LIKE PROTEIN-RELATED"/>
    <property type="match status" value="1"/>
</dbReference>